<dbReference type="InterPro" id="IPR046338">
    <property type="entry name" value="GAIN_dom_sf"/>
</dbReference>
<dbReference type="InterPro" id="IPR043159">
    <property type="entry name" value="Lectin_gal-bd_sf"/>
</dbReference>
<dbReference type="GO" id="GO:0005886">
    <property type="term" value="C:plasma membrane"/>
    <property type="evidence" value="ECO:0007669"/>
    <property type="project" value="TreeGrafter"/>
</dbReference>
<dbReference type="EMBL" id="UYRX01000002">
    <property type="protein sequence ID" value="VDK67357.1"/>
    <property type="molecule type" value="Genomic_DNA"/>
</dbReference>
<keyword evidence="10" id="KW-0807">Transducer</keyword>
<dbReference type="Gene3D" id="2.60.220.50">
    <property type="match status" value="1"/>
</dbReference>
<organism evidence="15 16">
    <name type="scientific">Litomosoides sigmodontis</name>
    <name type="common">Filarial nematode worm</name>
    <dbReference type="NCBI Taxonomy" id="42156"/>
    <lineage>
        <taxon>Eukaryota</taxon>
        <taxon>Metazoa</taxon>
        <taxon>Ecdysozoa</taxon>
        <taxon>Nematoda</taxon>
        <taxon>Chromadorea</taxon>
        <taxon>Rhabditida</taxon>
        <taxon>Spirurina</taxon>
        <taxon>Spiruromorpha</taxon>
        <taxon>Filarioidea</taxon>
        <taxon>Onchocercidae</taxon>
        <taxon>Litomosoides</taxon>
    </lineage>
</organism>
<dbReference type="AlphaFoldDB" id="A0A3P6S5P8"/>
<evidence type="ECO:0000256" key="3">
    <source>
        <dbReference type="ARBA" id="ARBA00022692"/>
    </source>
</evidence>
<dbReference type="InterPro" id="IPR057244">
    <property type="entry name" value="GAIN_B"/>
</dbReference>
<dbReference type="GO" id="GO:0030246">
    <property type="term" value="F:carbohydrate binding"/>
    <property type="evidence" value="ECO:0007669"/>
    <property type="project" value="UniProtKB-KW"/>
</dbReference>
<dbReference type="InterPro" id="IPR036445">
    <property type="entry name" value="GPCR_2_extracell_dom_sf"/>
</dbReference>
<dbReference type="Proteomes" id="UP000277928">
    <property type="component" value="Unassembled WGS sequence"/>
</dbReference>
<sequence>MLNSSQAMYAWTQNNYYMKEIDFSEDEQLQPIGSCIEADSQSMFRNWILVNCSNYNYFICGRPVLETRASESQSVVCMENEFEFSCPNGSSIHVDFAAYGNNGEYNKMCSSSGSLKTNVTYWEECIHPSSLQTMISMCQGLTYCRIGNLRSLFPDNPCLPTTPTSLQYRMRCLLEPMTVCAPRAIYWSGRCYVPYVTDKPLSFNKSKTKCQEEGGQLAISVGQLAENEIALAVRKQAGNVRDSCYWMDKLERLEYKTFCKCYRISNKAAFWSQRSCNSSQQWVCQFAPNLRQFRSTEIVFNGLSDVESAESNPVEDGANFRRKRSFCEEYEWNGVTIPRTLACNERQMPCPDHENTIGMVTHKCSCELSEWEGKPNAANCTHKWIGFLDQLIDNSAPAEYIGRKWAHFLQNSTKQLLFGGDLAGSVQISKKLLSLAKVQYAILDDREERNKKALEFTEMYGRAGDELLSDRAVTVWMTLPDDIRILKVSLLISELQRCATMMAGFITEKQKKVEYSNWGQSVQATFVQSVSGLLARPRSRLTPSSPFLLAYYVFRSVGALLNTNKSTITNSLVIGAAINDPTSSILLPESHPVIFKFYHIKINGVSNPRCVFWDTSKNKDGCKTLRAMNDSTECACTHLTSFAILMDIAGLYGHDDKSIVNKVLNLITTIGCIFSIVCLFLASLVFICFRSLWNIRQMIHSNLCFCLLLAELLFLIGIDRIENRAVFEDEEGKAIIYCLFAYGFPAIIVAVTSGMAWSNYGTDQYCWLNVETPTVWAFAGPIAVVIVSNIVFLGVALRMVLSVPHRRRSRMKQMLGWLKGSATLLCLLGITWIFGYLMVIQGAGTVFAYIFTILNCLQGVFIFIIHVILNDKIRSTLLRCIRVNICCMLDVANIPSRSEKFTDMIRKTYDLFRGSSQLPIGRVSLEGLKRNEKVGLFVWKMSPSLMDGKGSPTTMITYLDWKRKLNNGSASIPSYGSGNCDCERKRTFPIVANNAVIVNESSKNSDTTREKKSFPIRRKISYSISDGLKPKQKRSLEK</sequence>
<gene>
    <name evidence="15" type="ORF">NLS_LOCUS93</name>
</gene>
<name>A0A3P6S5P8_LITSI</name>
<dbReference type="Pfam" id="PF01825">
    <property type="entry name" value="GPS"/>
    <property type="match status" value="1"/>
</dbReference>
<dbReference type="OMA" id="MCNQASQ"/>
<keyword evidence="3 11" id="KW-0812">Transmembrane</keyword>
<feature type="transmembrane region" description="Helical" evidence="11">
    <location>
        <begin position="846"/>
        <end position="869"/>
    </location>
</feature>
<feature type="transmembrane region" description="Helical" evidence="11">
    <location>
        <begin position="734"/>
        <end position="757"/>
    </location>
</feature>
<dbReference type="PANTHER" id="PTHR12011">
    <property type="entry name" value="ADHESION G-PROTEIN COUPLED RECEPTOR"/>
    <property type="match status" value="1"/>
</dbReference>
<evidence type="ECO:0000259" key="13">
    <source>
        <dbReference type="PROSITE" id="PS50228"/>
    </source>
</evidence>
<feature type="domain" description="G-protein coupled receptors family 2 profile 2" evidence="14">
    <location>
        <begin position="675"/>
        <end position="870"/>
    </location>
</feature>
<dbReference type="PANTHER" id="PTHR12011:SF347">
    <property type="entry name" value="FI21270P1-RELATED"/>
    <property type="match status" value="1"/>
</dbReference>
<dbReference type="PROSITE" id="PS50221">
    <property type="entry name" value="GAIN_B"/>
    <property type="match status" value="1"/>
</dbReference>
<dbReference type="Gene3D" id="1.20.1070.10">
    <property type="entry name" value="Rhodopsin 7-helix transmembrane proteins"/>
    <property type="match status" value="2"/>
</dbReference>
<keyword evidence="6" id="KW-0297">G-protein coupled receptor</keyword>
<evidence type="ECO:0008006" key="17">
    <source>
        <dbReference type="Google" id="ProtNLM"/>
    </source>
</evidence>
<reference evidence="15 16" key="1">
    <citation type="submission" date="2018-08" db="EMBL/GenBank/DDBJ databases">
        <authorList>
            <person name="Laetsch R D."/>
            <person name="Stevens L."/>
            <person name="Kumar S."/>
            <person name="Blaxter L. M."/>
        </authorList>
    </citation>
    <scope>NUCLEOTIDE SEQUENCE [LARGE SCALE GENOMIC DNA]</scope>
</reference>
<dbReference type="PROSITE" id="PS50228">
    <property type="entry name" value="SUEL_LECTIN"/>
    <property type="match status" value="1"/>
</dbReference>
<dbReference type="Pfam" id="PF02140">
    <property type="entry name" value="SUEL_Lectin"/>
    <property type="match status" value="1"/>
</dbReference>
<evidence type="ECO:0000313" key="15">
    <source>
        <dbReference type="EMBL" id="VDK67357.1"/>
    </source>
</evidence>
<evidence type="ECO:0000256" key="9">
    <source>
        <dbReference type="ARBA" id="ARBA00023170"/>
    </source>
</evidence>
<dbReference type="Gene3D" id="2.60.120.740">
    <property type="match status" value="1"/>
</dbReference>
<dbReference type="GO" id="GO:0004930">
    <property type="term" value="F:G protein-coupled receptor activity"/>
    <property type="evidence" value="ECO:0007669"/>
    <property type="project" value="UniProtKB-KW"/>
</dbReference>
<evidence type="ECO:0000256" key="5">
    <source>
        <dbReference type="ARBA" id="ARBA00022989"/>
    </source>
</evidence>
<dbReference type="CDD" id="cd00037">
    <property type="entry name" value="CLECT"/>
    <property type="match status" value="1"/>
</dbReference>
<keyword evidence="16" id="KW-1185">Reference proteome</keyword>
<keyword evidence="4" id="KW-0430">Lectin</keyword>
<dbReference type="InterPro" id="IPR016187">
    <property type="entry name" value="CTDL_fold"/>
</dbReference>
<dbReference type="InterPro" id="IPR000203">
    <property type="entry name" value="GPS"/>
</dbReference>
<keyword evidence="8" id="KW-1015">Disulfide bond</keyword>
<dbReference type="PROSITE" id="PS50261">
    <property type="entry name" value="G_PROTEIN_RECEP_F2_4"/>
    <property type="match status" value="1"/>
</dbReference>
<evidence type="ECO:0000259" key="12">
    <source>
        <dbReference type="PROSITE" id="PS50221"/>
    </source>
</evidence>
<keyword evidence="9" id="KW-0675">Receptor</keyword>
<protein>
    <recommendedName>
        <fullName evidence="17">Latrophilin-like protein LAT-2</fullName>
    </recommendedName>
</protein>
<comment type="subcellular location">
    <subcellularLocation>
        <location evidence="1">Membrane</location>
        <topology evidence="1">Multi-pass membrane protein</topology>
    </subcellularLocation>
</comment>
<evidence type="ECO:0000256" key="4">
    <source>
        <dbReference type="ARBA" id="ARBA00022734"/>
    </source>
</evidence>
<dbReference type="InterPro" id="IPR000922">
    <property type="entry name" value="Lectin_gal-bd_dom"/>
</dbReference>
<proteinExistence type="inferred from homology"/>
<evidence type="ECO:0000256" key="7">
    <source>
        <dbReference type="ARBA" id="ARBA00023136"/>
    </source>
</evidence>
<evidence type="ECO:0000313" key="16">
    <source>
        <dbReference type="Proteomes" id="UP000277928"/>
    </source>
</evidence>
<dbReference type="STRING" id="42156.A0A3P6S5P8"/>
<evidence type="ECO:0000256" key="10">
    <source>
        <dbReference type="ARBA" id="ARBA00023224"/>
    </source>
</evidence>
<feature type="transmembrane region" description="Helical" evidence="11">
    <location>
        <begin position="666"/>
        <end position="693"/>
    </location>
</feature>
<evidence type="ECO:0000256" key="11">
    <source>
        <dbReference type="SAM" id="Phobius"/>
    </source>
</evidence>
<evidence type="ECO:0000256" key="2">
    <source>
        <dbReference type="ARBA" id="ARBA00010933"/>
    </source>
</evidence>
<dbReference type="SMART" id="SM00303">
    <property type="entry name" value="GPS"/>
    <property type="match status" value="1"/>
</dbReference>
<dbReference type="InterPro" id="IPR017981">
    <property type="entry name" value="GPCR_2-like_7TM"/>
</dbReference>
<dbReference type="InterPro" id="IPR000832">
    <property type="entry name" value="GPCR_2_secretin-like"/>
</dbReference>
<feature type="transmembrane region" description="Helical" evidence="11">
    <location>
        <begin position="777"/>
        <end position="801"/>
    </location>
</feature>
<dbReference type="SUPFAM" id="SSF56436">
    <property type="entry name" value="C-type lectin-like"/>
    <property type="match status" value="1"/>
</dbReference>
<keyword evidence="5 11" id="KW-1133">Transmembrane helix</keyword>
<dbReference type="Pfam" id="PF00002">
    <property type="entry name" value="7tm_2"/>
    <property type="match status" value="2"/>
</dbReference>
<evidence type="ECO:0000256" key="1">
    <source>
        <dbReference type="ARBA" id="ARBA00004141"/>
    </source>
</evidence>
<comment type="similarity">
    <text evidence="2">Belongs to the G-protein coupled receptor 2 family. LN-TM7 subfamily.</text>
</comment>
<dbReference type="Gene3D" id="3.10.100.10">
    <property type="entry name" value="Mannose-Binding Protein A, subunit A"/>
    <property type="match status" value="1"/>
</dbReference>
<accession>A0A3P6S5P8</accession>
<dbReference type="CDD" id="cd22840">
    <property type="entry name" value="Gal_Rha_Lectin_LAT2"/>
    <property type="match status" value="1"/>
</dbReference>
<dbReference type="GO" id="GO:0007166">
    <property type="term" value="P:cell surface receptor signaling pathway"/>
    <property type="evidence" value="ECO:0007669"/>
    <property type="project" value="InterPro"/>
</dbReference>
<evidence type="ECO:0000256" key="6">
    <source>
        <dbReference type="ARBA" id="ARBA00023040"/>
    </source>
</evidence>
<keyword evidence="7 11" id="KW-0472">Membrane</keyword>
<dbReference type="InterPro" id="IPR016186">
    <property type="entry name" value="C-type_lectin-like/link_sf"/>
</dbReference>
<evidence type="ECO:0000259" key="14">
    <source>
        <dbReference type="PROSITE" id="PS50261"/>
    </source>
</evidence>
<feature type="transmembrane region" description="Helical" evidence="11">
    <location>
        <begin position="822"/>
        <end position="840"/>
    </location>
</feature>
<dbReference type="Gene3D" id="4.10.1240.10">
    <property type="entry name" value="GPCR, family 2, extracellular hormone receptor domain"/>
    <property type="match status" value="1"/>
</dbReference>
<dbReference type="OrthoDB" id="1100386at2759"/>
<feature type="domain" description="GAIN-B" evidence="12">
    <location>
        <begin position="496"/>
        <end position="652"/>
    </location>
</feature>
<evidence type="ECO:0000256" key="8">
    <source>
        <dbReference type="ARBA" id="ARBA00023157"/>
    </source>
</evidence>
<feature type="domain" description="SUEL-type lectin" evidence="13">
    <location>
        <begin position="76"/>
        <end position="173"/>
    </location>
</feature>